<evidence type="ECO:0000256" key="2">
    <source>
        <dbReference type="ARBA" id="ARBA00023239"/>
    </source>
</evidence>
<evidence type="ECO:0000313" key="4">
    <source>
        <dbReference type="Proteomes" id="UP000291189"/>
    </source>
</evidence>
<dbReference type="Proteomes" id="UP000291189">
    <property type="component" value="Unassembled WGS sequence"/>
</dbReference>
<dbReference type="RefSeq" id="WP_129989104.1">
    <property type="nucleotide sequence ID" value="NZ_SDPU01000035.1"/>
</dbReference>
<dbReference type="Gene3D" id="3.40.50.1400">
    <property type="match status" value="2"/>
</dbReference>
<keyword evidence="1" id="KW-0479">Metal-binding</keyword>
<dbReference type="PANTHER" id="PTHR33542">
    <property type="entry name" value="SIROHYDROCHLORIN FERROCHELATASE, CHLOROPLASTIC"/>
    <property type="match status" value="1"/>
</dbReference>
<name>A0A4Q5IWV9_9ACTN</name>
<dbReference type="GO" id="GO:0016829">
    <property type="term" value="F:lyase activity"/>
    <property type="evidence" value="ECO:0007669"/>
    <property type="project" value="UniProtKB-KW"/>
</dbReference>
<dbReference type="PANTHER" id="PTHR33542:SF5">
    <property type="entry name" value="FERROCHELATASE CHE1"/>
    <property type="match status" value="1"/>
</dbReference>
<dbReference type="OrthoDB" id="7345302at2"/>
<accession>A0A4Q5IWV9</accession>
<dbReference type="GO" id="GO:0046872">
    <property type="term" value="F:metal ion binding"/>
    <property type="evidence" value="ECO:0007669"/>
    <property type="project" value="UniProtKB-KW"/>
</dbReference>
<dbReference type="InterPro" id="IPR002762">
    <property type="entry name" value="CbiX-like"/>
</dbReference>
<proteinExistence type="predicted"/>
<evidence type="ECO:0000313" key="3">
    <source>
        <dbReference type="EMBL" id="RYU09339.1"/>
    </source>
</evidence>
<comment type="caution">
    <text evidence="3">The sequence shown here is derived from an EMBL/GenBank/DDBJ whole genome shotgun (WGS) entry which is preliminary data.</text>
</comment>
<dbReference type="EMBL" id="SDPU01000035">
    <property type="protein sequence ID" value="RYU09339.1"/>
    <property type="molecule type" value="Genomic_DNA"/>
</dbReference>
<protein>
    <submittedName>
        <fullName evidence="3">Sirohydrochlorin chelatase</fullName>
    </submittedName>
</protein>
<dbReference type="SUPFAM" id="SSF53800">
    <property type="entry name" value="Chelatase"/>
    <property type="match status" value="1"/>
</dbReference>
<sequence>MTTLVACSHGTADPAGAAAVTRLVEAVRRRAGLPVVEAHVDVHPPYLADVAPRHRDVVVVPLLLAAGYHAHVDIARVVDDHPSAAQADALGPDPRITALLLDRLHAARLRPDDAVVLAAAGSSDDAADVSVRRTAEALGAHLARPVTVAYGAARAPRVADEVARLRAEQPRRRVVLASYLLATGHFHRRLLAAGADVVTAPLLDGPVVDERLVDVVLDRYAVTARSRCTAGRRHAATRERPRSGGR</sequence>
<keyword evidence="4" id="KW-1185">Reference proteome</keyword>
<evidence type="ECO:0000256" key="1">
    <source>
        <dbReference type="ARBA" id="ARBA00022723"/>
    </source>
</evidence>
<dbReference type="CDD" id="cd03416">
    <property type="entry name" value="CbiX_SirB_N"/>
    <property type="match status" value="1"/>
</dbReference>
<dbReference type="Pfam" id="PF01903">
    <property type="entry name" value="CbiX"/>
    <property type="match status" value="2"/>
</dbReference>
<gene>
    <name evidence="3" type="ORF">ETU37_19880</name>
</gene>
<reference evidence="3 4" key="1">
    <citation type="submission" date="2019-01" db="EMBL/GenBank/DDBJ databases">
        <title>Nocardioides guangzhouensis sp. nov., an actinobacterium isolated from soil.</title>
        <authorList>
            <person name="Fu Y."/>
            <person name="Cai Y."/>
            <person name="Lin Z."/>
            <person name="Chen P."/>
        </authorList>
    </citation>
    <scope>NUCLEOTIDE SEQUENCE [LARGE SCALE GENOMIC DNA]</scope>
    <source>
        <strain evidence="3 4">NBRC 105384</strain>
    </source>
</reference>
<dbReference type="InterPro" id="IPR050963">
    <property type="entry name" value="Sirohydro_Cobaltochel/CbiX"/>
</dbReference>
<dbReference type="AlphaFoldDB" id="A0A4Q5IWV9"/>
<organism evidence="3 4">
    <name type="scientific">Nocardioides iriomotensis</name>
    <dbReference type="NCBI Taxonomy" id="715784"/>
    <lineage>
        <taxon>Bacteria</taxon>
        <taxon>Bacillati</taxon>
        <taxon>Actinomycetota</taxon>
        <taxon>Actinomycetes</taxon>
        <taxon>Propionibacteriales</taxon>
        <taxon>Nocardioidaceae</taxon>
        <taxon>Nocardioides</taxon>
    </lineage>
</organism>
<keyword evidence="2" id="KW-0456">Lyase</keyword>